<dbReference type="OrthoDB" id="8115576at2"/>
<dbReference type="InterPro" id="IPR001387">
    <property type="entry name" value="Cro/C1-type_HTH"/>
</dbReference>
<dbReference type="GO" id="GO:0003677">
    <property type="term" value="F:DNA binding"/>
    <property type="evidence" value="ECO:0007669"/>
    <property type="project" value="InterPro"/>
</dbReference>
<dbReference type="EMBL" id="QJVJ01000029">
    <property type="protein sequence ID" value="PYI49945.1"/>
    <property type="molecule type" value="Genomic_DNA"/>
</dbReference>
<dbReference type="Proteomes" id="UP000247476">
    <property type="component" value="Unassembled WGS sequence"/>
</dbReference>
<evidence type="ECO:0000313" key="2">
    <source>
        <dbReference type="EMBL" id="PYI49945.1"/>
    </source>
</evidence>
<name>A0A2V5JTS2_9BACL</name>
<dbReference type="Gene3D" id="1.10.260.40">
    <property type="entry name" value="lambda repressor-like DNA-binding domains"/>
    <property type="match status" value="1"/>
</dbReference>
<dbReference type="CDD" id="cd00093">
    <property type="entry name" value="HTH_XRE"/>
    <property type="match status" value="1"/>
</dbReference>
<dbReference type="AlphaFoldDB" id="A0A2V5JTS2"/>
<comment type="caution">
    <text evidence="2">The sequence shown here is derived from an EMBL/GenBank/DDBJ whole genome shotgun (WGS) entry which is preliminary data.</text>
</comment>
<reference evidence="2 3" key="1">
    <citation type="submission" date="2018-05" db="EMBL/GenBank/DDBJ databases">
        <title>Paenibacillus flagellatus sp. nov., isolated from selenium mineral soil.</title>
        <authorList>
            <person name="Dai X."/>
        </authorList>
    </citation>
    <scope>NUCLEOTIDE SEQUENCE [LARGE SCALE GENOMIC DNA]</scope>
    <source>
        <strain evidence="2 3">DXL2</strain>
    </source>
</reference>
<protein>
    <recommendedName>
        <fullName evidence="1">HTH cro/C1-type domain-containing protein</fullName>
    </recommendedName>
</protein>
<dbReference type="InterPro" id="IPR010982">
    <property type="entry name" value="Lambda_DNA-bd_dom_sf"/>
</dbReference>
<evidence type="ECO:0000259" key="1">
    <source>
        <dbReference type="PROSITE" id="PS50943"/>
    </source>
</evidence>
<dbReference type="PROSITE" id="PS50943">
    <property type="entry name" value="HTH_CROC1"/>
    <property type="match status" value="1"/>
</dbReference>
<dbReference type="SUPFAM" id="SSF47413">
    <property type="entry name" value="lambda repressor-like DNA-binding domains"/>
    <property type="match status" value="1"/>
</dbReference>
<feature type="domain" description="HTH cro/C1-type" evidence="1">
    <location>
        <begin position="8"/>
        <end position="62"/>
    </location>
</feature>
<organism evidence="2 3">
    <name type="scientific">Paenibacillus flagellatus</name>
    <dbReference type="NCBI Taxonomy" id="2211139"/>
    <lineage>
        <taxon>Bacteria</taxon>
        <taxon>Bacillati</taxon>
        <taxon>Bacillota</taxon>
        <taxon>Bacilli</taxon>
        <taxon>Bacillales</taxon>
        <taxon>Paenibacillaceae</taxon>
        <taxon>Paenibacillus</taxon>
    </lineage>
</organism>
<dbReference type="Pfam" id="PF01381">
    <property type="entry name" value="HTH_3"/>
    <property type="match status" value="1"/>
</dbReference>
<keyword evidence="3" id="KW-1185">Reference proteome</keyword>
<dbReference type="RefSeq" id="WP_110844186.1">
    <property type="nucleotide sequence ID" value="NZ_QJVJ01000029.1"/>
</dbReference>
<gene>
    <name evidence="2" type="ORF">DLM86_31475</name>
</gene>
<accession>A0A2V5JTS2</accession>
<evidence type="ECO:0000313" key="3">
    <source>
        <dbReference type="Proteomes" id="UP000247476"/>
    </source>
</evidence>
<sequence>MVEEYKVFRFIRQYRKITLHEVAKALGVAFSTVSMIERGIMVLTKENRAKLLGFYGIDNERLQSLRVIVHHIELYLNGEGTA</sequence>
<proteinExistence type="predicted"/>
<dbReference type="SMART" id="SM00530">
    <property type="entry name" value="HTH_XRE"/>
    <property type="match status" value="1"/>
</dbReference>